<reference evidence="4" key="1">
    <citation type="journal article" date="2012" name="PLoS Negl. Trop. Dis.">
        <title>Whole genome sequences of three Treponema pallidum ssp. pertenue strains: yaws and syphilis treponemes differ in less than 0.2% of the genome sequence.</title>
        <authorList>
            <person name="Cejkova D."/>
            <person name="Zobanikova M."/>
            <person name="Chen L."/>
            <person name="Pospisilova P."/>
            <person name="Strouhal M."/>
            <person name="Qin X."/>
            <person name="Mikalova L."/>
            <person name="Norris S.J."/>
            <person name="Muzny D.M."/>
            <person name="Gibbs R.A."/>
            <person name="Fulton L.L."/>
            <person name="Sodergren E."/>
            <person name="Weinstock G.M."/>
            <person name="Smajs D."/>
        </authorList>
    </citation>
    <scope>NUCLEOTIDE SEQUENCE [LARGE SCALE GENOMIC DNA]</scope>
    <source>
        <strain evidence="4">Gauthier</strain>
    </source>
</reference>
<dbReference type="KEGG" id="tpg:TPEGAU_0847"/>
<proteinExistence type="predicted"/>
<feature type="coiled-coil region" evidence="2">
    <location>
        <begin position="7"/>
        <end position="34"/>
    </location>
</feature>
<dbReference type="GO" id="GO:0043093">
    <property type="term" value="P:FtsZ-dependent cytokinesis"/>
    <property type="evidence" value="ECO:0007669"/>
    <property type="project" value="InterPro"/>
</dbReference>
<accession>A0AAU8PSA8</accession>
<evidence type="ECO:0000256" key="2">
    <source>
        <dbReference type="SAM" id="Coils"/>
    </source>
</evidence>
<protein>
    <submittedName>
        <fullName evidence="3">Uncharacterized protein</fullName>
    </submittedName>
</protein>
<gene>
    <name evidence="3" type="ordered locus">TPEGAU_0847</name>
</gene>
<dbReference type="AlphaFoldDB" id="A0AAU8PSA8"/>
<keyword evidence="1 2" id="KW-0175">Coiled coil</keyword>
<dbReference type="EMBL" id="CP002376">
    <property type="protein sequence ID" value="AEZ60117.1"/>
    <property type="molecule type" value="Genomic_DNA"/>
</dbReference>
<dbReference type="GeneID" id="93876605"/>
<dbReference type="RefSeq" id="WP_014342609.1">
    <property type="nucleotide sequence ID" value="NC_016843.1"/>
</dbReference>
<dbReference type="Proteomes" id="UP000008192">
    <property type="component" value="Chromosome"/>
</dbReference>
<name>A0AAU8PSA8_TREPG</name>
<sequence length="111" mass="12471">MLNLGQVKVLEEKVAKAVHLVQMLKEENAALRAEIDGRGKRITELEQLVLAFQDDQTKIEEGILKALNHLSTFEDSAYGEALTQHAAKVLENREHAGLSEELTSRTQMEIF</sequence>
<evidence type="ECO:0000313" key="3">
    <source>
        <dbReference type="EMBL" id="AEZ60117.1"/>
    </source>
</evidence>
<dbReference type="InterPro" id="IPR009252">
    <property type="entry name" value="Cell_div_ZapB"/>
</dbReference>
<evidence type="ECO:0000313" key="4">
    <source>
        <dbReference type="Proteomes" id="UP000008192"/>
    </source>
</evidence>
<dbReference type="GO" id="GO:0090529">
    <property type="term" value="P:cell septum assembly"/>
    <property type="evidence" value="ECO:0007669"/>
    <property type="project" value="InterPro"/>
</dbReference>
<dbReference type="GO" id="GO:0005737">
    <property type="term" value="C:cytoplasm"/>
    <property type="evidence" value="ECO:0007669"/>
    <property type="project" value="InterPro"/>
</dbReference>
<evidence type="ECO:0000256" key="1">
    <source>
        <dbReference type="ARBA" id="ARBA00023054"/>
    </source>
</evidence>
<dbReference type="Pfam" id="PF06005">
    <property type="entry name" value="ZapB"/>
    <property type="match status" value="1"/>
</dbReference>
<dbReference type="SMR" id="A0AAU8PSA8"/>
<organism evidence="3 4">
    <name type="scientific">Treponema pallidum subsp. pertenue (strain Gauthier)</name>
    <dbReference type="NCBI Taxonomy" id="491080"/>
    <lineage>
        <taxon>Bacteria</taxon>
        <taxon>Pseudomonadati</taxon>
        <taxon>Spirochaetota</taxon>
        <taxon>Spirochaetia</taxon>
        <taxon>Spirochaetales</taxon>
        <taxon>Treponemataceae</taxon>
        <taxon>Treponema</taxon>
    </lineage>
</organism>